<evidence type="ECO:0000313" key="2">
    <source>
        <dbReference type="Proteomes" id="UP001327027"/>
    </source>
</evidence>
<dbReference type="Proteomes" id="UP001327027">
    <property type="component" value="Unassembled WGS sequence"/>
</dbReference>
<reference evidence="1 2" key="1">
    <citation type="journal article" date="2013" name="Int. J. Syst. Evol. Microbiol.">
        <title>Aquimarina gracilis sp. nov., isolated from the gut microflora of a mussel, Mytilus coruscus, and emended description of Aquimarina spongiae.</title>
        <authorList>
            <person name="Park S.C."/>
            <person name="Choe H.N."/>
            <person name="Baik K.S."/>
            <person name="Seong C.N."/>
        </authorList>
    </citation>
    <scope>NUCLEOTIDE SEQUENCE [LARGE SCALE GENOMIC DNA]</scope>
    <source>
        <strain evidence="1 2">PSC32</strain>
    </source>
</reference>
<proteinExistence type="predicted"/>
<protein>
    <submittedName>
        <fullName evidence="1">Uncharacterized protein</fullName>
    </submittedName>
</protein>
<dbReference type="RefSeq" id="WP_324178354.1">
    <property type="nucleotide sequence ID" value="NZ_BAABAW010000016.1"/>
</dbReference>
<dbReference type="EMBL" id="JAYKLX010000001">
    <property type="protein sequence ID" value="MEB3344307.1"/>
    <property type="molecule type" value="Genomic_DNA"/>
</dbReference>
<gene>
    <name evidence="1" type="ORF">U6A24_02485</name>
</gene>
<name>A0ABU5ZQH7_9FLAO</name>
<comment type="caution">
    <text evidence="1">The sequence shown here is derived from an EMBL/GenBank/DDBJ whole genome shotgun (WGS) entry which is preliminary data.</text>
</comment>
<accession>A0ABU5ZQH7</accession>
<organism evidence="1 2">
    <name type="scientific">Aquimarina gracilis</name>
    <dbReference type="NCBI Taxonomy" id="874422"/>
    <lineage>
        <taxon>Bacteria</taxon>
        <taxon>Pseudomonadati</taxon>
        <taxon>Bacteroidota</taxon>
        <taxon>Flavobacteriia</taxon>
        <taxon>Flavobacteriales</taxon>
        <taxon>Flavobacteriaceae</taxon>
        <taxon>Aquimarina</taxon>
    </lineage>
</organism>
<evidence type="ECO:0000313" key="1">
    <source>
        <dbReference type="EMBL" id="MEB3344307.1"/>
    </source>
</evidence>
<keyword evidence="2" id="KW-1185">Reference proteome</keyword>
<sequence>MSVIPINIIRGERIFNNIQEYPLPLKDGVKDYLINLTSPSDGYGIAGEAFFDLFYPNHVVHRVANLEDMIDFLFDEIQSKNINQIRELVILAHGNRTTLALPLINNLGGKNKKFKYFSAGSIKNLQVAFWEGAPEFNDFKNKRNEVIKKFLDDSWITIRCCRFGYAFDAMHGLYSFFGGRANVYAPMEYQYFSSHERIGQDKKFTSRFDFFDHLQLQGLIPRNENYSFTRTQKVLNELITPGKAGEPFILSNYTLQGNNVTEGNKVEYDSLINSFNDHVLPDNVRKKFQLKDLSLSEDIEIRVHRNHWLIFDGITLEVELEGEVFEEHIYNVLYRIEDEYHNFINDENYTRILKVYYKLIDNATLPSVPYQFFANEHQDEKLRGKLFELGSYFIDLEEGELEDVNEFERYQRFVELLDGLPSLEIEGEEPISLLDEFQNEGYPLTNPIIRRIQENPPVWKITHDKNENNNISEFFVEEKVENFLSSATRLIVRVSLTEKQIDSLLTYYSTDCNTPGTELLAYLDRHSKEELLDFIYYLRSSYKKGNAFYLRKAQEALMRKLDFFHFFQETGEFEKTKYDLHHPWVSLTPLEVKHSTENAYPPHNVWKEVKSSTKHDKDFETDLFMEKELPFGEVIQIELKAGPEDSRFIDQNSPRDKPIPTFKFLEKEDLNFVELSDEGMLREINCETFQQFIDVLVENQDKTREELMEILKTVYIEDNSTIYDYWSSNYYFATFEFAFQIIDMTVSFGRATGVGSSITVTVSRATGIMFGLGLAFNFVGGFLMFKDLATAIQDGQERYEKVGVVTGVRESARIINAIGFDMLTKGESFPDDFNMRVLAYEPENAHDYHLKIKIRTPFPSWISYFIYGYAAGLDLGQKIVLEELKNYKAIFSKLLAKKGLGHCQSKILIDSGLVDDNKMKAVVLLALGKAMMDQATYSSIDILAIPE</sequence>